<proteinExistence type="predicted"/>
<organism evidence="1">
    <name type="scientific">Enterocloster phage PMBT24</name>
    <dbReference type="NCBI Taxonomy" id="3025413"/>
    <lineage>
        <taxon>Viruses</taxon>
        <taxon>Duplodnaviria</taxon>
        <taxon>Heunggongvirae</taxon>
        <taxon>Uroviricota</taxon>
        <taxon>Caudoviricetes</taxon>
    </lineage>
</organism>
<sequence length="367" mass="40647">MRDLSIVKFAAGDETTLKFVDRVRDYYFHYMSEVAKKTLGTFDSSVSLQAKEEKINKDFMLEVQKFANFQIPENLEPVHIATNPTIGWAAFAIADMIIQAVLPETIINSIGVYTDIRNIGWGDSAQFEIKPRALMTISTAGHGQRTTFRQKEFSANKTLLPVNHNITVYASLYKVLAGKESLAEYIRKAILSMDTEMTRDAYNAFHAGLNAADYPSALVKTGYTQDTLLNLCQVVTAYNQGDKAVIVGTTAALSKVLPDAAAGYRIVTNSEAIGIQLIRNFFDYDILVLPQVATANYQDYSLLLDDKEIYVISPSTDKLVKGVIEGVTLNNSNNYYDNANLTSNSTINKSWAYEFVSNATAGLLKLS</sequence>
<evidence type="ECO:0000313" key="1">
    <source>
        <dbReference type="EMBL" id="WDQ45545.1"/>
    </source>
</evidence>
<reference evidence="1" key="1">
    <citation type="submission" date="2023-01" db="EMBL/GenBank/DDBJ databases">
        <authorList>
            <person name="Sprotte S."/>
            <person name="Brinks E."/>
        </authorList>
    </citation>
    <scope>NUCLEOTIDE SEQUENCE</scope>
</reference>
<protein>
    <submittedName>
        <fullName evidence="1">Major capsid protein</fullName>
    </submittedName>
</protein>
<reference evidence="1" key="2">
    <citation type="journal article" date="2024" name="Heliyon">
        <title>Complete genome sequence of the novel virulent phage PMBT24 infecting Enterocloster bolteae from the human gut.</title>
        <authorList>
            <person name="Sprotte S."/>
            <person name="Brinks E."/>
            <person name="Neve H."/>
            <person name="Franz C.M.A.P."/>
        </authorList>
    </citation>
    <scope>NUCLEOTIDE SEQUENCE</scope>
</reference>
<accession>A0AAT9TRI9</accession>
<name>A0AAT9TRI9_9CAUD</name>
<dbReference type="EMBL" id="OQ326496">
    <property type="protein sequence ID" value="WDQ45545.1"/>
    <property type="molecule type" value="Genomic_DNA"/>
</dbReference>